<dbReference type="AlphaFoldDB" id="A0A3A4K5Z4"/>
<dbReference type="Proteomes" id="UP000266677">
    <property type="component" value="Unassembled WGS sequence"/>
</dbReference>
<keyword evidence="3" id="KW-1185">Reference proteome</keyword>
<protein>
    <recommendedName>
        <fullName evidence="4">Integral membrane protein</fullName>
    </recommendedName>
</protein>
<name>A0A3A4K5Z4_9NOCA</name>
<organism evidence="2 3">
    <name type="scientific">Nocardia panacis</name>
    <dbReference type="NCBI Taxonomy" id="2340916"/>
    <lineage>
        <taxon>Bacteria</taxon>
        <taxon>Bacillati</taxon>
        <taxon>Actinomycetota</taxon>
        <taxon>Actinomycetes</taxon>
        <taxon>Mycobacteriales</taxon>
        <taxon>Nocardiaceae</taxon>
        <taxon>Nocardia</taxon>
    </lineage>
</organism>
<proteinExistence type="predicted"/>
<accession>A0A3A4K5Z4</accession>
<feature type="compositionally biased region" description="Low complexity" evidence="1">
    <location>
        <begin position="51"/>
        <end position="61"/>
    </location>
</feature>
<evidence type="ECO:0000256" key="1">
    <source>
        <dbReference type="SAM" id="MobiDB-lite"/>
    </source>
</evidence>
<dbReference type="EMBL" id="QZFU01000016">
    <property type="protein sequence ID" value="RJO76439.1"/>
    <property type="molecule type" value="Genomic_DNA"/>
</dbReference>
<comment type="caution">
    <text evidence="2">The sequence shown here is derived from an EMBL/GenBank/DDBJ whole genome shotgun (WGS) entry which is preliminary data.</text>
</comment>
<evidence type="ECO:0000313" key="3">
    <source>
        <dbReference type="Proteomes" id="UP000266677"/>
    </source>
</evidence>
<feature type="region of interest" description="Disordered" evidence="1">
    <location>
        <begin position="47"/>
        <end position="69"/>
    </location>
</feature>
<evidence type="ECO:0000313" key="2">
    <source>
        <dbReference type="EMBL" id="RJO76439.1"/>
    </source>
</evidence>
<gene>
    <name evidence="2" type="ORF">D5S18_08965</name>
</gene>
<sequence>MLLVGQAVIMALLLAGNWHPVRAAVYVAIFVATAVGLFALGRRRREPAAPPAEAQARPQEATAGVASDA</sequence>
<reference evidence="2 3" key="1">
    <citation type="submission" date="2018-09" db="EMBL/GenBank/DDBJ databases">
        <title>YIM PH21274 draft genome.</title>
        <authorList>
            <person name="Miao C."/>
        </authorList>
    </citation>
    <scope>NUCLEOTIDE SEQUENCE [LARGE SCALE GENOMIC DNA]</scope>
    <source>
        <strain evidence="2 3">YIM PH 21724</strain>
    </source>
</reference>
<evidence type="ECO:0008006" key="4">
    <source>
        <dbReference type="Google" id="ProtNLM"/>
    </source>
</evidence>